<dbReference type="EMBL" id="JMCB01000006">
    <property type="protein sequence ID" value="KFE68016.1"/>
    <property type="molecule type" value="Genomic_DNA"/>
</dbReference>
<dbReference type="Pfam" id="PF13145">
    <property type="entry name" value="Rotamase_2"/>
    <property type="match status" value="1"/>
</dbReference>
<dbReference type="GO" id="GO:0003755">
    <property type="term" value="F:peptidyl-prolyl cis-trans isomerase activity"/>
    <property type="evidence" value="ECO:0007669"/>
    <property type="project" value="UniProtKB-KW"/>
</dbReference>
<dbReference type="InterPro" id="IPR027304">
    <property type="entry name" value="Trigger_fact/SurA_dom_sf"/>
</dbReference>
<evidence type="ECO:0000259" key="2">
    <source>
        <dbReference type="PROSITE" id="PS50198"/>
    </source>
</evidence>
<dbReference type="AlphaFoldDB" id="A0A085WK03"/>
<dbReference type="PROSITE" id="PS50198">
    <property type="entry name" value="PPIC_PPIASE_2"/>
    <property type="match status" value="1"/>
</dbReference>
<evidence type="ECO:0000313" key="4">
    <source>
        <dbReference type="Proteomes" id="UP000028725"/>
    </source>
</evidence>
<organism evidence="3 4">
    <name type="scientific">Hyalangium minutum</name>
    <dbReference type="NCBI Taxonomy" id="394096"/>
    <lineage>
        <taxon>Bacteria</taxon>
        <taxon>Pseudomonadati</taxon>
        <taxon>Myxococcota</taxon>
        <taxon>Myxococcia</taxon>
        <taxon>Myxococcales</taxon>
        <taxon>Cystobacterineae</taxon>
        <taxon>Archangiaceae</taxon>
        <taxon>Hyalangium</taxon>
    </lineage>
</organism>
<dbReference type="OrthoDB" id="5380974at2"/>
<evidence type="ECO:0000256" key="1">
    <source>
        <dbReference type="PROSITE-ProRule" id="PRU00278"/>
    </source>
</evidence>
<keyword evidence="1" id="KW-0697">Rotamase</keyword>
<dbReference type="Gene3D" id="3.10.50.40">
    <property type="match status" value="1"/>
</dbReference>
<dbReference type="InterPro" id="IPR000297">
    <property type="entry name" value="PPIase_PpiC"/>
</dbReference>
<protein>
    <submittedName>
        <fullName evidence="3">Peptidyl-prolyl cis-trans isomerase PpiD</fullName>
    </submittedName>
</protein>
<name>A0A085WK03_9BACT</name>
<keyword evidence="1 3" id="KW-0413">Isomerase</keyword>
<sequence length="340" mass="37572">MPSALRSLLLLTLPLVACERAPAPGRAEVDVRHTREEAGTPVARWQGDMLTAEALEQRFLEMSPALRERYQTPEAKREYVESVARFELLAREALERGLQNDPEVLASFKRALVSRLTRQQLEKADVTVTDAEVAEAYAKERDSFSRPAQVRLSHVFLAAPRGDAARVATVRARAEALMKQIRALPPADFKSFGQVAREQSEEPRTQPLDGDMRFLSDEALARAYGPEVLAAARELKESGDVVGPVQTEQGFHLLKLNGRLPAVDLSLEEVREQLTQRLRGLKQNRAWADFLEGLERRQGLSVDAAALARVPVDMSAPMRAPLGPLPGTVPAPYASEGEMP</sequence>
<feature type="domain" description="PpiC" evidence="2">
    <location>
        <begin position="147"/>
        <end position="258"/>
    </location>
</feature>
<gene>
    <name evidence="3" type="ORF">DB31_7253</name>
</gene>
<dbReference type="PANTHER" id="PTHR47245:SF2">
    <property type="entry name" value="PEPTIDYL-PROLYL CIS-TRANS ISOMERASE HP_0175-RELATED"/>
    <property type="match status" value="1"/>
</dbReference>
<evidence type="ECO:0000313" key="3">
    <source>
        <dbReference type="EMBL" id="KFE68016.1"/>
    </source>
</evidence>
<comment type="caution">
    <text evidence="3">The sequence shown here is derived from an EMBL/GenBank/DDBJ whole genome shotgun (WGS) entry which is preliminary data.</text>
</comment>
<dbReference type="PANTHER" id="PTHR47245">
    <property type="entry name" value="PEPTIDYLPROLYL ISOMERASE"/>
    <property type="match status" value="1"/>
</dbReference>
<dbReference type="InterPro" id="IPR046357">
    <property type="entry name" value="PPIase_dom_sf"/>
</dbReference>
<dbReference type="SUPFAM" id="SSF109998">
    <property type="entry name" value="Triger factor/SurA peptide-binding domain-like"/>
    <property type="match status" value="1"/>
</dbReference>
<dbReference type="InterPro" id="IPR050245">
    <property type="entry name" value="PrsA_foldase"/>
</dbReference>
<dbReference type="STRING" id="394096.DB31_7253"/>
<proteinExistence type="predicted"/>
<accession>A0A085WK03</accession>
<keyword evidence="4" id="KW-1185">Reference proteome</keyword>
<dbReference type="Proteomes" id="UP000028725">
    <property type="component" value="Unassembled WGS sequence"/>
</dbReference>
<reference evidence="3 4" key="1">
    <citation type="submission" date="2014-04" db="EMBL/GenBank/DDBJ databases">
        <title>Genome assembly of Hyalangium minutum DSM 14724.</title>
        <authorList>
            <person name="Sharma G."/>
            <person name="Subramanian S."/>
        </authorList>
    </citation>
    <scope>NUCLEOTIDE SEQUENCE [LARGE SCALE GENOMIC DNA]</scope>
    <source>
        <strain evidence="3 4">DSM 14724</strain>
    </source>
</reference>
<dbReference type="RefSeq" id="WP_044188428.1">
    <property type="nucleotide sequence ID" value="NZ_JMCB01000006.1"/>
</dbReference>
<dbReference type="SUPFAM" id="SSF54534">
    <property type="entry name" value="FKBP-like"/>
    <property type="match status" value="1"/>
</dbReference>